<reference evidence="7" key="1">
    <citation type="journal article" date="2021" name="Nat. Commun.">
        <title>Genetic determinants of endophytism in the Arabidopsis root mycobiome.</title>
        <authorList>
            <person name="Mesny F."/>
            <person name="Miyauchi S."/>
            <person name="Thiergart T."/>
            <person name="Pickel B."/>
            <person name="Atanasova L."/>
            <person name="Karlsson M."/>
            <person name="Huettel B."/>
            <person name="Barry K.W."/>
            <person name="Haridas S."/>
            <person name="Chen C."/>
            <person name="Bauer D."/>
            <person name="Andreopoulos W."/>
            <person name="Pangilinan J."/>
            <person name="LaButti K."/>
            <person name="Riley R."/>
            <person name="Lipzen A."/>
            <person name="Clum A."/>
            <person name="Drula E."/>
            <person name="Henrissat B."/>
            <person name="Kohler A."/>
            <person name="Grigoriev I.V."/>
            <person name="Martin F.M."/>
            <person name="Hacquard S."/>
        </authorList>
    </citation>
    <scope>NUCLEOTIDE SEQUENCE</scope>
    <source>
        <strain evidence="7">MPI-CAGE-CH-0243</strain>
    </source>
</reference>
<evidence type="ECO:0000256" key="2">
    <source>
        <dbReference type="ARBA" id="ARBA00022723"/>
    </source>
</evidence>
<dbReference type="GO" id="GO:0004497">
    <property type="term" value="F:monooxygenase activity"/>
    <property type="evidence" value="ECO:0007669"/>
    <property type="project" value="UniProtKB-KW"/>
</dbReference>
<dbReference type="Proteomes" id="UP000700596">
    <property type="component" value="Unassembled WGS sequence"/>
</dbReference>
<evidence type="ECO:0000256" key="3">
    <source>
        <dbReference type="ARBA" id="ARBA00023004"/>
    </source>
</evidence>
<dbReference type="GO" id="GO:0020037">
    <property type="term" value="F:heme binding"/>
    <property type="evidence" value="ECO:0007669"/>
    <property type="project" value="InterPro"/>
</dbReference>
<dbReference type="Pfam" id="PF00067">
    <property type="entry name" value="p450"/>
    <property type="match status" value="1"/>
</dbReference>
<keyword evidence="2 4" id="KW-0479">Metal-binding</keyword>
<comment type="cofactor">
    <cofactor evidence="1 4">
        <name>heme</name>
        <dbReference type="ChEBI" id="CHEBI:30413"/>
    </cofactor>
</comment>
<keyword evidence="6" id="KW-0812">Transmembrane</keyword>
<dbReference type="PRINTS" id="PR00463">
    <property type="entry name" value="EP450I"/>
</dbReference>
<accession>A0A9P9DP30</accession>
<keyword evidence="6" id="KW-0472">Membrane</keyword>
<dbReference type="PANTHER" id="PTHR24305:SF161">
    <property type="entry name" value="P450, PUTATIVE (EUROFUNG)-RELATED"/>
    <property type="match status" value="1"/>
</dbReference>
<feature type="transmembrane region" description="Helical" evidence="6">
    <location>
        <begin position="6"/>
        <end position="31"/>
    </location>
</feature>
<evidence type="ECO:0000256" key="4">
    <source>
        <dbReference type="PIRSR" id="PIRSR602401-1"/>
    </source>
</evidence>
<protein>
    <submittedName>
        <fullName evidence="7">Cytochrome P450</fullName>
    </submittedName>
</protein>
<name>A0A9P9DP30_9PLEO</name>
<keyword evidence="8" id="KW-1185">Reference proteome</keyword>
<evidence type="ECO:0000256" key="1">
    <source>
        <dbReference type="ARBA" id="ARBA00001971"/>
    </source>
</evidence>
<dbReference type="GO" id="GO:0005506">
    <property type="term" value="F:iron ion binding"/>
    <property type="evidence" value="ECO:0007669"/>
    <property type="project" value="InterPro"/>
</dbReference>
<keyword evidence="3 4" id="KW-0408">Iron</keyword>
<keyword evidence="6" id="KW-1133">Transmembrane helix</keyword>
<comment type="similarity">
    <text evidence="5">Belongs to the cytochrome P450 family.</text>
</comment>
<organism evidence="7 8">
    <name type="scientific">Dendryphion nanum</name>
    <dbReference type="NCBI Taxonomy" id="256645"/>
    <lineage>
        <taxon>Eukaryota</taxon>
        <taxon>Fungi</taxon>
        <taxon>Dikarya</taxon>
        <taxon>Ascomycota</taxon>
        <taxon>Pezizomycotina</taxon>
        <taxon>Dothideomycetes</taxon>
        <taxon>Pleosporomycetidae</taxon>
        <taxon>Pleosporales</taxon>
        <taxon>Torulaceae</taxon>
        <taxon>Dendryphion</taxon>
    </lineage>
</organism>
<dbReference type="InterPro" id="IPR050121">
    <property type="entry name" value="Cytochrome_P450_monoxygenase"/>
</dbReference>
<dbReference type="InterPro" id="IPR002401">
    <property type="entry name" value="Cyt_P450_E_grp-I"/>
</dbReference>
<evidence type="ECO:0000313" key="7">
    <source>
        <dbReference type="EMBL" id="KAH7122444.1"/>
    </source>
</evidence>
<dbReference type="PANTHER" id="PTHR24305">
    <property type="entry name" value="CYTOCHROME P450"/>
    <property type="match status" value="1"/>
</dbReference>
<keyword evidence="4 5" id="KW-0349">Heme</keyword>
<feature type="binding site" description="axial binding residue" evidence="4">
    <location>
        <position position="450"/>
    </location>
    <ligand>
        <name>heme</name>
        <dbReference type="ChEBI" id="CHEBI:30413"/>
    </ligand>
    <ligandPart>
        <name>Fe</name>
        <dbReference type="ChEBI" id="CHEBI:18248"/>
    </ligandPart>
</feature>
<dbReference type="GO" id="GO:0016705">
    <property type="term" value="F:oxidoreductase activity, acting on paired donors, with incorporation or reduction of molecular oxygen"/>
    <property type="evidence" value="ECO:0007669"/>
    <property type="project" value="InterPro"/>
</dbReference>
<evidence type="ECO:0000256" key="6">
    <source>
        <dbReference type="SAM" id="Phobius"/>
    </source>
</evidence>
<dbReference type="InterPro" id="IPR036396">
    <property type="entry name" value="Cyt_P450_sf"/>
</dbReference>
<dbReference type="AlphaFoldDB" id="A0A9P9DP30"/>
<comment type="caution">
    <text evidence="7">The sequence shown here is derived from an EMBL/GenBank/DDBJ whole genome shotgun (WGS) entry which is preliminary data.</text>
</comment>
<evidence type="ECO:0000313" key="8">
    <source>
        <dbReference type="Proteomes" id="UP000700596"/>
    </source>
</evidence>
<sequence length="505" mass="57910">MRTMQYFAYVLDHKLAIAASAFVLFIFYRIYTYLTHPLRSFPGPFFCRLTNLPYSTWFFSGRRDFYILSLHERYGPVIRIAPNELSFNTANSWKDIYGFRPDHRPFIKSEFYEGAASYDNKVSGVGTVRDPAKHAKMRKYLSYGFSAKALAEQEVLVVENVELLIRQMRERGVRDGEVMDSEHWLRMATLDIMGDLAFGKSFDALKNGGQHPSVRFMHEAIRQMKVIDTMRRFPYAGKLFALFFARTLYKLLQGNRMHEQFSLQTVRDRLANPDPRPDILTHLQHSYDPDLPFASDIQLAAYAAEFLHAGADTSSTTINTVLNFVLRSPSLYMRLTTEIRTAFLTYASINNQQASKLPLLRSVILEAMRIYPPTPLGLPRLVPEGGDSVDGFWIVGGVTVSTNAVAASLSPKNFPDPYTFKPERWDKEGKEKGMDILNASNPFSLGARGCLGQNLAWMEMNLIICMIFWSFDLELVNTEMDLHRDSKMDSLWEKPPLFVRITERQ</sequence>
<dbReference type="SUPFAM" id="SSF48264">
    <property type="entry name" value="Cytochrome P450"/>
    <property type="match status" value="1"/>
</dbReference>
<evidence type="ECO:0000256" key="5">
    <source>
        <dbReference type="RuleBase" id="RU000461"/>
    </source>
</evidence>
<dbReference type="InterPro" id="IPR001128">
    <property type="entry name" value="Cyt_P450"/>
</dbReference>
<keyword evidence="5" id="KW-0503">Monooxygenase</keyword>
<dbReference type="Gene3D" id="1.10.630.10">
    <property type="entry name" value="Cytochrome P450"/>
    <property type="match status" value="1"/>
</dbReference>
<dbReference type="OrthoDB" id="1470350at2759"/>
<dbReference type="PRINTS" id="PR00385">
    <property type="entry name" value="P450"/>
</dbReference>
<dbReference type="PROSITE" id="PS00086">
    <property type="entry name" value="CYTOCHROME_P450"/>
    <property type="match status" value="1"/>
</dbReference>
<proteinExistence type="inferred from homology"/>
<keyword evidence="5" id="KW-0560">Oxidoreductase</keyword>
<gene>
    <name evidence="7" type="ORF">B0J11DRAFT_339358</name>
</gene>
<dbReference type="InterPro" id="IPR017972">
    <property type="entry name" value="Cyt_P450_CS"/>
</dbReference>
<dbReference type="EMBL" id="JAGMWT010000009">
    <property type="protein sequence ID" value="KAH7122444.1"/>
    <property type="molecule type" value="Genomic_DNA"/>
</dbReference>
<dbReference type="CDD" id="cd11058">
    <property type="entry name" value="CYP60B-like"/>
    <property type="match status" value="1"/>
</dbReference>